<proteinExistence type="predicted"/>
<reference evidence="1 2" key="1">
    <citation type="submission" date="2023-07" db="EMBL/GenBank/DDBJ databases">
        <title>Sorghum-associated microbial communities from plants grown in Nebraska, USA.</title>
        <authorList>
            <person name="Schachtman D."/>
        </authorList>
    </citation>
    <scope>NUCLEOTIDE SEQUENCE [LARGE SCALE GENOMIC DNA]</scope>
    <source>
        <strain evidence="1 2">4256</strain>
    </source>
</reference>
<protein>
    <submittedName>
        <fullName evidence="1">Uncharacterized protein</fullName>
    </submittedName>
</protein>
<dbReference type="EMBL" id="JAVDWV010000009">
    <property type="protein sequence ID" value="MDR7155363.1"/>
    <property type="molecule type" value="Genomic_DNA"/>
</dbReference>
<accession>A0ABU1X193</accession>
<dbReference type="RefSeq" id="WP_310224595.1">
    <property type="nucleotide sequence ID" value="NZ_JAVDWV010000009.1"/>
</dbReference>
<evidence type="ECO:0000313" key="2">
    <source>
        <dbReference type="Proteomes" id="UP001267638"/>
    </source>
</evidence>
<sequence>MAEIIMFPPDKVVRSPGYIDAIEKLALLDDYDLSGDPIKVAIAGPMRQFWTERLRELGGVQRRCDGLGEGVSC</sequence>
<comment type="caution">
    <text evidence="1">The sequence shown here is derived from an EMBL/GenBank/DDBJ whole genome shotgun (WGS) entry which is preliminary data.</text>
</comment>
<evidence type="ECO:0000313" key="1">
    <source>
        <dbReference type="EMBL" id="MDR7155363.1"/>
    </source>
</evidence>
<keyword evidence="2" id="KW-1185">Reference proteome</keyword>
<organism evidence="1 2">
    <name type="scientific">Sphingobium xenophagum</name>
    <dbReference type="NCBI Taxonomy" id="121428"/>
    <lineage>
        <taxon>Bacteria</taxon>
        <taxon>Pseudomonadati</taxon>
        <taxon>Pseudomonadota</taxon>
        <taxon>Alphaproteobacteria</taxon>
        <taxon>Sphingomonadales</taxon>
        <taxon>Sphingomonadaceae</taxon>
        <taxon>Sphingobium</taxon>
    </lineage>
</organism>
<name>A0ABU1X193_SPHXE</name>
<dbReference type="Proteomes" id="UP001267638">
    <property type="component" value="Unassembled WGS sequence"/>
</dbReference>
<gene>
    <name evidence="1" type="ORF">J2W40_002190</name>
</gene>